<evidence type="ECO:0000256" key="1">
    <source>
        <dbReference type="ARBA" id="ARBA00038101"/>
    </source>
</evidence>
<dbReference type="Proteomes" id="UP001642484">
    <property type="component" value="Unassembled WGS sequence"/>
</dbReference>
<gene>
    <name evidence="3" type="ORF">CCMP2556_LOCUS39145</name>
</gene>
<dbReference type="SUPFAM" id="SSF50978">
    <property type="entry name" value="WD40 repeat-like"/>
    <property type="match status" value="1"/>
</dbReference>
<dbReference type="SUPFAM" id="SSF81901">
    <property type="entry name" value="HCP-like"/>
    <property type="match status" value="1"/>
</dbReference>
<comment type="similarity">
    <text evidence="1">Belongs to the sel-1 family.</text>
</comment>
<name>A0ABP0PVE7_9DINO</name>
<reference evidence="3 4" key="1">
    <citation type="submission" date="2024-02" db="EMBL/GenBank/DDBJ databases">
        <authorList>
            <person name="Chen Y."/>
            <person name="Shah S."/>
            <person name="Dougan E. K."/>
            <person name="Thang M."/>
            <person name="Chan C."/>
        </authorList>
    </citation>
    <scope>NUCLEOTIDE SEQUENCE [LARGE SCALE GENOMIC DNA]</scope>
</reference>
<evidence type="ECO:0000313" key="4">
    <source>
        <dbReference type="Proteomes" id="UP001642484"/>
    </source>
</evidence>
<feature type="transmembrane region" description="Helical" evidence="2">
    <location>
        <begin position="46"/>
        <end position="69"/>
    </location>
</feature>
<dbReference type="EMBL" id="CAXAMN010023662">
    <property type="protein sequence ID" value="CAK9079506.1"/>
    <property type="molecule type" value="Genomic_DNA"/>
</dbReference>
<keyword evidence="4" id="KW-1185">Reference proteome</keyword>
<dbReference type="InterPro" id="IPR036322">
    <property type="entry name" value="WD40_repeat_dom_sf"/>
</dbReference>
<dbReference type="PANTHER" id="PTHR11102:SF160">
    <property type="entry name" value="ERAD-ASSOCIATED E3 UBIQUITIN-PROTEIN LIGASE COMPONENT HRD3"/>
    <property type="match status" value="1"/>
</dbReference>
<organism evidence="3 4">
    <name type="scientific">Durusdinium trenchii</name>
    <dbReference type="NCBI Taxonomy" id="1381693"/>
    <lineage>
        <taxon>Eukaryota</taxon>
        <taxon>Sar</taxon>
        <taxon>Alveolata</taxon>
        <taxon>Dinophyceae</taxon>
        <taxon>Suessiales</taxon>
        <taxon>Symbiodiniaceae</taxon>
        <taxon>Durusdinium</taxon>
    </lineage>
</organism>
<dbReference type="InterPro" id="IPR015943">
    <property type="entry name" value="WD40/YVTN_repeat-like_dom_sf"/>
</dbReference>
<keyword evidence="2" id="KW-0812">Transmembrane</keyword>
<comment type="caution">
    <text evidence="3">The sequence shown here is derived from an EMBL/GenBank/DDBJ whole genome shotgun (WGS) entry which is preliminary data.</text>
</comment>
<dbReference type="InterPro" id="IPR011990">
    <property type="entry name" value="TPR-like_helical_dom_sf"/>
</dbReference>
<dbReference type="Gene3D" id="1.25.40.10">
    <property type="entry name" value="Tetratricopeptide repeat domain"/>
    <property type="match status" value="1"/>
</dbReference>
<keyword evidence="2" id="KW-0472">Membrane</keyword>
<proteinExistence type="inferred from homology"/>
<dbReference type="InterPro" id="IPR006597">
    <property type="entry name" value="Sel1-like"/>
</dbReference>
<evidence type="ECO:0000313" key="3">
    <source>
        <dbReference type="EMBL" id="CAK9079506.1"/>
    </source>
</evidence>
<protein>
    <submittedName>
        <fullName evidence="3">Uncharacterized protein</fullName>
    </submittedName>
</protein>
<sequence length="770" mass="85004">MAAFSHYLTRSANFSALKSLPLVNPVTAWETVNDTHRRFSKTPGSAFCLVWTIVNVVFCLIPLALMAVLVKVSQLHFVTNGTPWTLQDYWTFVFFINAMAGLRGDIETERLKLLFDGQQEHYNFKAKVAERLVYHCDYGFWTGFVLFVTMSSAEFAQMRGEEDFKEVSLKKAGLLKQLEQTQIFSAPFGFAWPSSVRGDDELRVSDDGTLREWSSSGELLRSFNTAEGAQCLMRLWSRSSGEIFKDVKVATRYVKSLLLCGEYVFTGDYGNLVQQWHLATGELKAQFRGHKAGVICLALQGDHLVAGGGDGRVLLFDRSKATPNEEGLAVSEAARPRSEAQGFVCSLEICEDRLLVPDRDEDKVASIRLFSNTGELVPDNIRDVRTYKCSKPVVQATTAGKDIVLALCRDFTVKKFAAGSRQLLMSIKDAKTPYVFKVEGDRLYVGYLNHGNLVRLLPSHFKMENGKPPKASLDTEVDEKKVSMRLAGAGPVQRFLSRDQGKHVFPLSCACRSGRFMMDPALLERAAELGNAEAQYALGAALLTGHGRPKDLSRAVELCRLAAKQNHAAAQCNLGVLYAQGLGVEQDYERARSFYEASANQGDPNGCFNLALLYAEGVACDKDFAKAASLARSARDLGHPEAAAFLETLPGQDEYVLAQLRDLRARSRKLLEELQMDQPVRSKDLSAWAKQLEDMDDAENLVPRKDCLRPCGALGPSWAFPGAGVGGVGAVQVVRVKRGSRLHLRYLRLSELGILPVTCSTCSAPVMGRC</sequence>
<dbReference type="PANTHER" id="PTHR11102">
    <property type="entry name" value="SEL-1-LIKE PROTEIN"/>
    <property type="match status" value="1"/>
</dbReference>
<keyword evidence="2" id="KW-1133">Transmembrane helix</keyword>
<dbReference type="SMART" id="SM00320">
    <property type="entry name" value="WD40"/>
    <property type="match status" value="2"/>
</dbReference>
<dbReference type="SMART" id="SM00671">
    <property type="entry name" value="SEL1"/>
    <property type="match status" value="3"/>
</dbReference>
<evidence type="ECO:0000256" key="2">
    <source>
        <dbReference type="SAM" id="Phobius"/>
    </source>
</evidence>
<dbReference type="Gene3D" id="2.130.10.10">
    <property type="entry name" value="YVTN repeat-like/Quinoprotein amine dehydrogenase"/>
    <property type="match status" value="1"/>
</dbReference>
<dbReference type="Pfam" id="PF08238">
    <property type="entry name" value="Sel1"/>
    <property type="match status" value="3"/>
</dbReference>
<accession>A0ABP0PVE7</accession>
<dbReference type="InterPro" id="IPR050767">
    <property type="entry name" value="Sel1_AlgK"/>
</dbReference>
<dbReference type="InterPro" id="IPR001680">
    <property type="entry name" value="WD40_rpt"/>
</dbReference>